<comment type="caution">
    <text evidence="2">The sequence shown here is derived from an EMBL/GenBank/DDBJ whole genome shotgun (WGS) entry which is preliminary data.</text>
</comment>
<reference evidence="2" key="1">
    <citation type="submission" date="2019-08" db="EMBL/GenBank/DDBJ databases">
        <authorList>
            <person name="Kucharzyk K."/>
            <person name="Murdoch R.W."/>
            <person name="Higgins S."/>
            <person name="Loffler F."/>
        </authorList>
    </citation>
    <scope>NUCLEOTIDE SEQUENCE</scope>
</reference>
<protein>
    <submittedName>
        <fullName evidence="2">Uncharacterized protein</fullName>
    </submittedName>
</protein>
<dbReference type="AlphaFoldDB" id="A0A645GWX1"/>
<evidence type="ECO:0000313" key="2">
    <source>
        <dbReference type="EMBL" id="MPN30756.1"/>
    </source>
</evidence>
<sequence>MSRPNIEARLPSTVKVRAMPAENTVERRKALFISLPPMPPTYPMTRGTLDKEQGVKEVMMPASSAKSGASHGLAVMADDRTDSH</sequence>
<name>A0A645GWX1_9ZZZZ</name>
<gene>
    <name evidence="2" type="ORF">SDC9_178227</name>
</gene>
<proteinExistence type="predicted"/>
<evidence type="ECO:0000256" key="1">
    <source>
        <dbReference type="SAM" id="MobiDB-lite"/>
    </source>
</evidence>
<accession>A0A645GWX1</accession>
<dbReference type="EMBL" id="VSSQ01082004">
    <property type="protein sequence ID" value="MPN30756.1"/>
    <property type="molecule type" value="Genomic_DNA"/>
</dbReference>
<organism evidence="2">
    <name type="scientific">bioreactor metagenome</name>
    <dbReference type="NCBI Taxonomy" id="1076179"/>
    <lineage>
        <taxon>unclassified sequences</taxon>
        <taxon>metagenomes</taxon>
        <taxon>ecological metagenomes</taxon>
    </lineage>
</organism>
<feature type="region of interest" description="Disordered" evidence="1">
    <location>
        <begin position="61"/>
        <end position="84"/>
    </location>
</feature>